<evidence type="ECO:0000313" key="2">
    <source>
        <dbReference type="Proteomes" id="UP001055879"/>
    </source>
</evidence>
<reference evidence="1 2" key="2">
    <citation type="journal article" date="2022" name="Mol. Ecol. Resour.">
        <title>The genomes of chicory, endive, great burdock and yacon provide insights into Asteraceae paleo-polyploidization history and plant inulin production.</title>
        <authorList>
            <person name="Fan W."/>
            <person name="Wang S."/>
            <person name="Wang H."/>
            <person name="Wang A."/>
            <person name="Jiang F."/>
            <person name="Liu H."/>
            <person name="Zhao H."/>
            <person name="Xu D."/>
            <person name="Zhang Y."/>
        </authorList>
    </citation>
    <scope>NUCLEOTIDE SEQUENCE [LARGE SCALE GENOMIC DNA]</scope>
    <source>
        <strain evidence="2">cv. Niubang</strain>
    </source>
</reference>
<protein>
    <submittedName>
        <fullName evidence="1">Uncharacterized protein</fullName>
    </submittedName>
</protein>
<dbReference type="Proteomes" id="UP001055879">
    <property type="component" value="Linkage Group LG03"/>
</dbReference>
<accession>A0ACB9DQD4</accession>
<name>A0ACB9DQD4_ARCLA</name>
<evidence type="ECO:0000313" key="1">
    <source>
        <dbReference type="EMBL" id="KAI3748913.1"/>
    </source>
</evidence>
<comment type="caution">
    <text evidence="1">The sequence shown here is derived from an EMBL/GenBank/DDBJ whole genome shotgun (WGS) entry which is preliminary data.</text>
</comment>
<sequence length="103" mass="11850">MSSANSPPELPEEPVPQPMLCALVNHNQRLLEENHARKTRLEVYAKKAKLENERMISRQCKVGYEDTSRKLWEKSLAMNILLSKIKTVKGRCRCLAFRLVDGI</sequence>
<reference evidence="2" key="1">
    <citation type="journal article" date="2022" name="Mol. Ecol. Resour.">
        <title>The genomes of chicory, endive, great burdock and yacon provide insights into Asteraceae palaeo-polyploidization history and plant inulin production.</title>
        <authorList>
            <person name="Fan W."/>
            <person name="Wang S."/>
            <person name="Wang H."/>
            <person name="Wang A."/>
            <person name="Jiang F."/>
            <person name="Liu H."/>
            <person name="Zhao H."/>
            <person name="Xu D."/>
            <person name="Zhang Y."/>
        </authorList>
    </citation>
    <scope>NUCLEOTIDE SEQUENCE [LARGE SCALE GENOMIC DNA]</scope>
    <source>
        <strain evidence="2">cv. Niubang</strain>
    </source>
</reference>
<gene>
    <name evidence="1" type="ORF">L6452_12334</name>
</gene>
<proteinExistence type="predicted"/>
<dbReference type="EMBL" id="CM042049">
    <property type="protein sequence ID" value="KAI3748913.1"/>
    <property type="molecule type" value="Genomic_DNA"/>
</dbReference>
<organism evidence="1 2">
    <name type="scientific">Arctium lappa</name>
    <name type="common">Greater burdock</name>
    <name type="synonym">Lappa major</name>
    <dbReference type="NCBI Taxonomy" id="4217"/>
    <lineage>
        <taxon>Eukaryota</taxon>
        <taxon>Viridiplantae</taxon>
        <taxon>Streptophyta</taxon>
        <taxon>Embryophyta</taxon>
        <taxon>Tracheophyta</taxon>
        <taxon>Spermatophyta</taxon>
        <taxon>Magnoliopsida</taxon>
        <taxon>eudicotyledons</taxon>
        <taxon>Gunneridae</taxon>
        <taxon>Pentapetalae</taxon>
        <taxon>asterids</taxon>
        <taxon>campanulids</taxon>
        <taxon>Asterales</taxon>
        <taxon>Asteraceae</taxon>
        <taxon>Carduoideae</taxon>
        <taxon>Cardueae</taxon>
        <taxon>Arctiinae</taxon>
        <taxon>Arctium</taxon>
    </lineage>
</organism>
<keyword evidence="2" id="KW-1185">Reference proteome</keyword>